<accession>A0A5B7GCY7</accession>
<gene>
    <name evidence="2" type="ORF">E2C01_048969</name>
</gene>
<reference evidence="2 3" key="1">
    <citation type="submission" date="2019-05" db="EMBL/GenBank/DDBJ databases">
        <title>Another draft genome of Portunus trituberculatus and its Hox gene families provides insights of decapod evolution.</title>
        <authorList>
            <person name="Jeong J.-H."/>
            <person name="Song I."/>
            <person name="Kim S."/>
            <person name="Choi T."/>
            <person name="Kim D."/>
            <person name="Ryu S."/>
            <person name="Kim W."/>
        </authorList>
    </citation>
    <scope>NUCLEOTIDE SEQUENCE [LARGE SCALE GENOMIC DNA]</scope>
    <source>
        <tissue evidence="2">Muscle</tissue>
    </source>
</reference>
<name>A0A5B7GCY7_PORTR</name>
<feature type="region of interest" description="Disordered" evidence="1">
    <location>
        <begin position="181"/>
        <end position="223"/>
    </location>
</feature>
<feature type="compositionally biased region" description="Low complexity" evidence="1">
    <location>
        <begin position="205"/>
        <end position="223"/>
    </location>
</feature>
<dbReference type="AlphaFoldDB" id="A0A5B7GCY7"/>
<protein>
    <submittedName>
        <fullName evidence="2">Uncharacterized protein</fullName>
    </submittedName>
</protein>
<dbReference type="OrthoDB" id="5572587at2759"/>
<feature type="region of interest" description="Disordered" evidence="1">
    <location>
        <begin position="18"/>
        <end position="61"/>
    </location>
</feature>
<evidence type="ECO:0000313" key="3">
    <source>
        <dbReference type="Proteomes" id="UP000324222"/>
    </source>
</evidence>
<feature type="compositionally biased region" description="Basic and acidic residues" evidence="1">
    <location>
        <begin position="307"/>
        <end position="330"/>
    </location>
</feature>
<comment type="caution">
    <text evidence="2">The sequence shown here is derived from an EMBL/GenBank/DDBJ whole genome shotgun (WGS) entry which is preliminary data.</text>
</comment>
<feature type="compositionally biased region" description="Low complexity" evidence="1">
    <location>
        <begin position="263"/>
        <end position="274"/>
    </location>
</feature>
<sequence>MICNSGLLITRKLKELMSGGDMAPSRRPPPTKAVLPPISAEPTRLPAPPYEPRSSSPPEDFFKSSVEILDSWDTFESPAVVCASLDSTRPSGCASLNRPSKPRAEFTKINGKTVRLYSSLPRHKPKGLFTPQLPTTHRQHPSRDPPARPPLEMGVASRRDDSGNANYVALSDIYAELPRKKKKPCMVDDCSSVHHHSESEPHPTPRAAHAPATATVSKSSSTKSIAKKFNTLDFSRKKHERLTVFQKFSSLDRGWRSFVTSRKSNSSSSSKASPSEPPPEQEEPQAPILSVWREAEDNKKSSPSTRTKAEETKAGVPQEGDHRSGTRDEPNECPYQCHTLPKARE</sequence>
<proteinExistence type="predicted"/>
<feature type="region of interest" description="Disordered" evidence="1">
    <location>
        <begin position="256"/>
        <end position="345"/>
    </location>
</feature>
<feature type="compositionally biased region" description="Basic and acidic residues" evidence="1">
    <location>
        <begin position="191"/>
        <end position="203"/>
    </location>
</feature>
<evidence type="ECO:0000313" key="2">
    <source>
        <dbReference type="EMBL" id="MPC55038.1"/>
    </source>
</evidence>
<dbReference type="EMBL" id="VSRR010012839">
    <property type="protein sequence ID" value="MPC55038.1"/>
    <property type="molecule type" value="Genomic_DNA"/>
</dbReference>
<evidence type="ECO:0000256" key="1">
    <source>
        <dbReference type="SAM" id="MobiDB-lite"/>
    </source>
</evidence>
<dbReference type="Proteomes" id="UP000324222">
    <property type="component" value="Unassembled WGS sequence"/>
</dbReference>
<feature type="region of interest" description="Disordered" evidence="1">
    <location>
        <begin position="122"/>
        <end position="162"/>
    </location>
</feature>
<keyword evidence="3" id="KW-1185">Reference proteome</keyword>
<organism evidence="2 3">
    <name type="scientific">Portunus trituberculatus</name>
    <name type="common">Swimming crab</name>
    <name type="synonym">Neptunus trituberculatus</name>
    <dbReference type="NCBI Taxonomy" id="210409"/>
    <lineage>
        <taxon>Eukaryota</taxon>
        <taxon>Metazoa</taxon>
        <taxon>Ecdysozoa</taxon>
        <taxon>Arthropoda</taxon>
        <taxon>Crustacea</taxon>
        <taxon>Multicrustacea</taxon>
        <taxon>Malacostraca</taxon>
        <taxon>Eumalacostraca</taxon>
        <taxon>Eucarida</taxon>
        <taxon>Decapoda</taxon>
        <taxon>Pleocyemata</taxon>
        <taxon>Brachyura</taxon>
        <taxon>Eubrachyura</taxon>
        <taxon>Portunoidea</taxon>
        <taxon>Portunidae</taxon>
        <taxon>Portuninae</taxon>
        <taxon>Portunus</taxon>
    </lineage>
</organism>